<dbReference type="Proteomes" id="UP000297753">
    <property type="component" value="Unassembled WGS sequence"/>
</dbReference>
<dbReference type="InterPro" id="IPR011704">
    <property type="entry name" value="ATPase_dyneun-rel_AAA"/>
</dbReference>
<dbReference type="PANTHER" id="PTHR37291">
    <property type="entry name" value="5-METHYLCYTOSINE-SPECIFIC RESTRICTION ENZYME B"/>
    <property type="match status" value="1"/>
</dbReference>
<accession>A0A4Y8W8Z4</accession>
<dbReference type="Gene3D" id="3.40.50.300">
    <property type="entry name" value="P-loop containing nucleotide triphosphate hydrolases"/>
    <property type="match status" value="1"/>
</dbReference>
<evidence type="ECO:0000313" key="3">
    <source>
        <dbReference type="EMBL" id="TFH89410.1"/>
    </source>
</evidence>
<feature type="compositionally biased region" description="Basic and acidic residues" evidence="1">
    <location>
        <begin position="201"/>
        <end position="210"/>
    </location>
</feature>
<dbReference type="OrthoDB" id="9781481at2"/>
<sequence length="739" mass="84593">MTVEQRKKEFRNFLLNNKRRTENTANAYVSGVNTVSGHYGEDVFSINDLGELEKIWSDYGPGGKYKSVGDQNSGSTRSGLRDWIEFQKSTFQDKSNSYFVELTDGAIRNGYIVVRDHNGFFPPEYIANEEGISESQFTLCWPDGEERRTCVLSKFGRIKARFNLRFADYTAPVTLRITKDPERKDRFHISKQSPKASTVSMDDKNMKDDEKLGYGQPLNQILYGPPGTGKTYSTTHLSVSLADPNWFEELQNQDLDEAQERDLIKARYEKLCSDGRIALTTFHQSFSYEDFVEGIRAKTSKETKTLEYKVEDGVFKRMCERAVKAVSTHQDIGLSESPDIWKISIGRTNEKEMRDKYIEAGEARIGWNDTGDLSLEWDDRTHEQQEYWDKDLSSRNRTAISAFSHEMKVGDVLLCLKNAETVQAIGVVESDYYFDEAEYNKGYAHTRKVNWLLKNIELNILPLNNDTRMVQQTVYPLNRINWNSLVAELEKQQIELPVSLNPEVSPSTAQNYVLIIDEINRGNISRIFGELITLLEPDKRKDGSDARSVILPYSKEPFDVPSNLYVVGTMNTADKSLVQLDLALRRRFEFAELMPEPTLLSGISVHGVDIGKLLDLLNQRIEVLLDRDHMLGHAYFWSLKGVDSEDEKEMLLADIFAKRVIPLLQEYFFADWERIGWVLNDPGKAPDAQFIQTEAVGQPLSHLFTNAIADEVIDRRYRINQQAFTNPDSYKGIFNVAGE</sequence>
<keyword evidence="4" id="KW-1185">Reference proteome</keyword>
<reference evidence="3 4" key="1">
    <citation type="submission" date="2019-01" db="EMBL/GenBank/DDBJ databases">
        <title>Vibrio BEI176 sp. nov, a marine bacterium isolated from China: eastern marignal seas.</title>
        <authorList>
            <person name="Li B."/>
        </authorList>
    </citation>
    <scope>NUCLEOTIDE SEQUENCE [LARGE SCALE GENOMIC DNA]</scope>
    <source>
        <strain evidence="3 4">BEI176</strain>
    </source>
</reference>
<dbReference type="InterPro" id="IPR052934">
    <property type="entry name" value="Methyl-DNA_Rec/Restrict_Enz"/>
</dbReference>
<dbReference type="EMBL" id="SATR01000070">
    <property type="protein sequence ID" value="TFH89410.1"/>
    <property type="molecule type" value="Genomic_DNA"/>
</dbReference>
<gene>
    <name evidence="3" type="ORF">ELS82_22405</name>
</gene>
<dbReference type="InterPro" id="IPR027417">
    <property type="entry name" value="P-loop_NTPase"/>
</dbReference>
<protein>
    <recommendedName>
        <fullName evidence="2">ATPase dynein-related AAA domain-containing protein</fullName>
    </recommendedName>
</protein>
<organism evidence="3 4">
    <name type="scientific">Vibrio ouci</name>
    <dbReference type="NCBI Taxonomy" id="2499078"/>
    <lineage>
        <taxon>Bacteria</taxon>
        <taxon>Pseudomonadati</taxon>
        <taxon>Pseudomonadota</taxon>
        <taxon>Gammaproteobacteria</taxon>
        <taxon>Vibrionales</taxon>
        <taxon>Vibrionaceae</taxon>
        <taxon>Vibrio</taxon>
    </lineage>
</organism>
<dbReference type="SUPFAM" id="SSF52540">
    <property type="entry name" value="P-loop containing nucleoside triphosphate hydrolases"/>
    <property type="match status" value="1"/>
</dbReference>
<feature type="domain" description="ATPase dynein-related AAA" evidence="2">
    <location>
        <begin position="510"/>
        <end position="588"/>
    </location>
</feature>
<evidence type="ECO:0000256" key="1">
    <source>
        <dbReference type="SAM" id="MobiDB-lite"/>
    </source>
</evidence>
<dbReference type="Pfam" id="PF07728">
    <property type="entry name" value="AAA_5"/>
    <property type="match status" value="1"/>
</dbReference>
<comment type="caution">
    <text evidence="3">The sequence shown here is derived from an EMBL/GenBank/DDBJ whole genome shotgun (WGS) entry which is preliminary data.</text>
</comment>
<dbReference type="GO" id="GO:0005524">
    <property type="term" value="F:ATP binding"/>
    <property type="evidence" value="ECO:0007669"/>
    <property type="project" value="InterPro"/>
</dbReference>
<dbReference type="AlphaFoldDB" id="A0A4Y8W8Z4"/>
<evidence type="ECO:0000313" key="4">
    <source>
        <dbReference type="Proteomes" id="UP000297753"/>
    </source>
</evidence>
<dbReference type="PANTHER" id="PTHR37291:SF1">
    <property type="entry name" value="TYPE IV METHYL-DIRECTED RESTRICTION ENZYME ECOKMCRB SUBUNIT"/>
    <property type="match status" value="1"/>
</dbReference>
<evidence type="ECO:0000259" key="2">
    <source>
        <dbReference type="Pfam" id="PF07728"/>
    </source>
</evidence>
<dbReference type="GO" id="GO:0016887">
    <property type="term" value="F:ATP hydrolysis activity"/>
    <property type="evidence" value="ECO:0007669"/>
    <property type="project" value="InterPro"/>
</dbReference>
<feature type="compositionally biased region" description="Polar residues" evidence="1">
    <location>
        <begin position="190"/>
        <end position="200"/>
    </location>
</feature>
<name>A0A4Y8W8Z4_9VIBR</name>
<proteinExistence type="predicted"/>
<feature type="region of interest" description="Disordered" evidence="1">
    <location>
        <begin position="184"/>
        <end position="210"/>
    </location>
</feature>